<protein>
    <submittedName>
        <fullName evidence="2">Uncharacterized protein</fullName>
    </submittedName>
</protein>
<comment type="caution">
    <text evidence="2">The sequence shown here is derived from an EMBL/GenBank/DDBJ whole genome shotgun (WGS) entry which is preliminary data.</text>
</comment>
<accession>A0A1V6U0I0</accession>
<organism evidence="2 3">
    <name type="scientific">Penicillium steckii</name>
    <dbReference type="NCBI Taxonomy" id="303698"/>
    <lineage>
        <taxon>Eukaryota</taxon>
        <taxon>Fungi</taxon>
        <taxon>Dikarya</taxon>
        <taxon>Ascomycota</taxon>
        <taxon>Pezizomycotina</taxon>
        <taxon>Eurotiomycetes</taxon>
        <taxon>Eurotiomycetidae</taxon>
        <taxon>Eurotiales</taxon>
        <taxon>Aspergillaceae</taxon>
        <taxon>Penicillium</taxon>
    </lineage>
</organism>
<evidence type="ECO:0000256" key="1">
    <source>
        <dbReference type="SAM" id="MobiDB-lite"/>
    </source>
</evidence>
<evidence type="ECO:0000313" key="3">
    <source>
        <dbReference type="Proteomes" id="UP000191285"/>
    </source>
</evidence>
<sequence>MAPSRPPLTSPASFMQTTLNCFVAPSASNASTPKPDKTSRVSKRSPAGKPKTRIKSPAKEKPDRVLTDVIMAIKPVHLANIAIRQKNHEYRKYRLRDGVTRLWFYETADAGQGRASITHIAVIPATTRHEPGLVPTEPFGIGNEDFNAGNNNRVCHPSEIERPSTPSPDSIAFYQTSLGRTPRNEMEPLDQMIYDLEVERLTKLELPHDKEDTVTTEFDRRQWLTELDRDIHHYNWFGQAVYEASSTLAEHSLVVLMTKPKFASRTENPWLFSVLNRAYLYIDPVIVDLDIPERNDLLEHLLRGSSLEYAMKGSVVKYYTPHGLWMSDPSMAAERIEIDYGDVADYIMNYGIGNGFIDQGYITSWAQWQADYNRARFKAEAPKLGPRKKLIAPSPLRQVMIAGAINSLSRRAGHHDLRASNGEATSSKTKRVRFEPHIQVISRSQTMCNVQPISSSHPISPARQESNDIDWISATDPETYYSFPFPGPGRRDTGVKDAFRKASKSALSYLRCGSVDGVE</sequence>
<gene>
    <name evidence="2" type="ORF">PENSTE_c001G06490</name>
</gene>
<dbReference type="OrthoDB" id="5421702at2759"/>
<name>A0A1V6U0I0_9EURO</name>
<dbReference type="AlphaFoldDB" id="A0A1V6U0I0"/>
<evidence type="ECO:0000313" key="2">
    <source>
        <dbReference type="EMBL" id="OQE32077.1"/>
    </source>
</evidence>
<dbReference type="EMBL" id="MLKD01000001">
    <property type="protein sequence ID" value="OQE32077.1"/>
    <property type="molecule type" value="Genomic_DNA"/>
</dbReference>
<reference evidence="3" key="1">
    <citation type="journal article" date="2017" name="Nat. Microbiol.">
        <title>Global analysis of biosynthetic gene clusters reveals vast potential of secondary metabolite production in Penicillium species.</title>
        <authorList>
            <person name="Nielsen J.C."/>
            <person name="Grijseels S."/>
            <person name="Prigent S."/>
            <person name="Ji B."/>
            <person name="Dainat J."/>
            <person name="Nielsen K.F."/>
            <person name="Frisvad J.C."/>
            <person name="Workman M."/>
            <person name="Nielsen J."/>
        </authorList>
    </citation>
    <scope>NUCLEOTIDE SEQUENCE [LARGE SCALE GENOMIC DNA]</scope>
    <source>
        <strain evidence="3">IBT 24891</strain>
    </source>
</reference>
<keyword evidence="3" id="KW-1185">Reference proteome</keyword>
<dbReference type="Proteomes" id="UP000191285">
    <property type="component" value="Unassembled WGS sequence"/>
</dbReference>
<feature type="region of interest" description="Disordered" evidence="1">
    <location>
        <begin position="25"/>
        <end position="62"/>
    </location>
</feature>
<proteinExistence type="predicted"/>